<keyword evidence="4" id="KW-0602">Photosynthesis</keyword>
<dbReference type="PANTHER" id="PTHR35703">
    <property type="entry name" value="HEME OXYGENASE 1, CHLOROPLASTIC-RELATED"/>
    <property type="match status" value="1"/>
</dbReference>
<dbReference type="AlphaFoldDB" id="A0A9K3J1D7"/>
<evidence type="ECO:0000256" key="6">
    <source>
        <dbReference type="ARBA" id="ARBA00022946"/>
    </source>
</evidence>
<evidence type="ECO:0000256" key="4">
    <source>
        <dbReference type="ARBA" id="ARBA00022531"/>
    </source>
</evidence>
<dbReference type="InterPro" id="IPR016084">
    <property type="entry name" value="Haem_Oase-like_multi-hlx"/>
</dbReference>
<reference evidence="8" key="2">
    <citation type="submission" date="2020-06" db="EMBL/GenBank/DDBJ databases">
        <title>Helianthus annuus Genome sequencing and assembly Release 2.</title>
        <authorList>
            <person name="Gouzy J."/>
            <person name="Langlade N."/>
            <person name="Munos S."/>
        </authorList>
    </citation>
    <scope>NUCLEOTIDE SEQUENCE</scope>
    <source>
        <tissue evidence="8">Leaves</tissue>
    </source>
</reference>
<evidence type="ECO:0000256" key="1">
    <source>
        <dbReference type="ARBA" id="ARBA00004229"/>
    </source>
</evidence>
<comment type="similarity">
    <text evidence="2">Belongs to the heme oxygenase family.</text>
</comment>
<dbReference type="InterPro" id="IPR016053">
    <property type="entry name" value="Haem_Oase-like"/>
</dbReference>
<name>A0A9K3J1D7_HELAN</name>
<dbReference type="EMBL" id="MNCJ02000320">
    <property type="protein sequence ID" value="KAF5806532.1"/>
    <property type="molecule type" value="Genomic_DNA"/>
</dbReference>
<dbReference type="PANTHER" id="PTHR35703:SF1">
    <property type="entry name" value="INACTIVE HEME OXYGENASE 2, CHLOROPLASTIC-RELATED"/>
    <property type="match status" value="1"/>
</dbReference>
<evidence type="ECO:0000313" key="9">
    <source>
        <dbReference type="Proteomes" id="UP000215914"/>
    </source>
</evidence>
<dbReference type="Gramene" id="mRNA:HanXRQr2_Chr05g0222561">
    <property type="protein sequence ID" value="mRNA:HanXRQr2_Chr05g0222561"/>
    <property type="gene ID" value="HanXRQr2_Chr05g0222561"/>
</dbReference>
<dbReference type="GO" id="GO:0004392">
    <property type="term" value="F:heme oxygenase (decyclizing) activity"/>
    <property type="evidence" value="ECO:0007669"/>
    <property type="project" value="UniProtKB-EC"/>
</dbReference>
<keyword evidence="8" id="KW-0560">Oxidoreductase</keyword>
<organism evidence="8 9">
    <name type="scientific">Helianthus annuus</name>
    <name type="common">Common sunflower</name>
    <dbReference type="NCBI Taxonomy" id="4232"/>
    <lineage>
        <taxon>Eukaryota</taxon>
        <taxon>Viridiplantae</taxon>
        <taxon>Streptophyta</taxon>
        <taxon>Embryophyta</taxon>
        <taxon>Tracheophyta</taxon>
        <taxon>Spermatophyta</taxon>
        <taxon>Magnoliopsida</taxon>
        <taxon>eudicotyledons</taxon>
        <taxon>Gunneridae</taxon>
        <taxon>Pentapetalae</taxon>
        <taxon>asterids</taxon>
        <taxon>campanulids</taxon>
        <taxon>Asterales</taxon>
        <taxon>Asteraceae</taxon>
        <taxon>Asteroideae</taxon>
        <taxon>Heliantheae alliance</taxon>
        <taxon>Heliantheae</taxon>
        <taxon>Helianthus</taxon>
    </lineage>
</organism>
<gene>
    <name evidence="8" type="ORF">HanXRQr2_Chr05g0222561</name>
</gene>
<feature type="compositionally biased region" description="Polar residues" evidence="7">
    <location>
        <begin position="66"/>
        <end position="75"/>
    </location>
</feature>
<dbReference type="InterPro" id="IPR016951">
    <property type="entry name" value="Haem_Oase_decyc_pln"/>
</dbReference>
<sequence>MKPPHIAAATVNLPTTFTPSPQPTRTSLHYPLHSTPTRITLTNSIRVPFISYCINSTTTDSSTISPPQDESSPNNLLPPVKKKRKAYRRLRPGEAQGITEEMRFVAMKLREKKLKLETDKLDEREGDGSNDDDRTWEPELDGFLRYLVDSEFVFRTVERMVDESQDVSFAYFRNSGLERSESFAKDIEWLGQQDVTVPEPLFTSKKYVKYLEELAAQSPPLFFCHLYNIYFSHIAGGQVIARKVSEKLLEGKELAICQWPGDPEELLKGMRDKLNALAQHWSRDEKNKCLKETNKCFMYMGTLIRLIIMR</sequence>
<feature type="region of interest" description="Disordered" evidence="7">
    <location>
        <begin position="58"/>
        <end position="79"/>
    </location>
</feature>
<dbReference type="CDD" id="cd19165">
    <property type="entry name" value="HemeO"/>
    <property type="match status" value="1"/>
</dbReference>
<accession>A0A9K3J1D7</accession>
<evidence type="ECO:0000256" key="3">
    <source>
        <dbReference type="ARBA" id="ARBA00022528"/>
    </source>
</evidence>
<keyword evidence="9" id="KW-1185">Reference proteome</keyword>
<evidence type="ECO:0000256" key="7">
    <source>
        <dbReference type="SAM" id="MobiDB-lite"/>
    </source>
</evidence>
<dbReference type="Proteomes" id="UP000215914">
    <property type="component" value="Unassembled WGS sequence"/>
</dbReference>
<dbReference type="EC" id="1.14.14.18" evidence="8"/>
<dbReference type="InterPro" id="IPR002051">
    <property type="entry name" value="Haem_Oase"/>
</dbReference>
<dbReference type="Pfam" id="PF01126">
    <property type="entry name" value="Heme_oxygenase"/>
    <property type="match status" value="1"/>
</dbReference>
<evidence type="ECO:0000313" key="8">
    <source>
        <dbReference type="EMBL" id="KAF5806532.1"/>
    </source>
</evidence>
<evidence type="ECO:0000256" key="5">
    <source>
        <dbReference type="ARBA" id="ARBA00022640"/>
    </source>
</evidence>
<dbReference type="GO" id="GO:0006788">
    <property type="term" value="P:heme oxidation"/>
    <property type="evidence" value="ECO:0007669"/>
    <property type="project" value="InterPro"/>
</dbReference>
<keyword evidence="3" id="KW-0150">Chloroplast</keyword>
<reference evidence="8" key="1">
    <citation type="journal article" date="2017" name="Nature">
        <title>The sunflower genome provides insights into oil metabolism, flowering and Asterid evolution.</title>
        <authorList>
            <person name="Badouin H."/>
            <person name="Gouzy J."/>
            <person name="Grassa C.J."/>
            <person name="Murat F."/>
            <person name="Staton S.E."/>
            <person name="Cottret L."/>
            <person name="Lelandais-Briere C."/>
            <person name="Owens G.L."/>
            <person name="Carrere S."/>
            <person name="Mayjonade B."/>
            <person name="Legrand L."/>
            <person name="Gill N."/>
            <person name="Kane N.C."/>
            <person name="Bowers J.E."/>
            <person name="Hubner S."/>
            <person name="Bellec A."/>
            <person name="Berard A."/>
            <person name="Berges H."/>
            <person name="Blanchet N."/>
            <person name="Boniface M.C."/>
            <person name="Brunel D."/>
            <person name="Catrice O."/>
            <person name="Chaidir N."/>
            <person name="Claudel C."/>
            <person name="Donnadieu C."/>
            <person name="Faraut T."/>
            <person name="Fievet G."/>
            <person name="Helmstetter N."/>
            <person name="King M."/>
            <person name="Knapp S.J."/>
            <person name="Lai Z."/>
            <person name="Le Paslier M.C."/>
            <person name="Lippi Y."/>
            <person name="Lorenzon L."/>
            <person name="Mandel J.R."/>
            <person name="Marage G."/>
            <person name="Marchand G."/>
            <person name="Marquand E."/>
            <person name="Bret-Mestries E."/>
            <person name="Morien E."/>
            <person name="Nambeesan S."/>
            <person name="Nguyen T."/>
            <person name="Pegot-Espagnet P."/>
            <person name="Pouilly N."/>
            <person name="Raftis F."/>
            <person name="Sallet E."/>
            <person name="Schiex T."/>
            <person name="Thomas J."/>
            <person name="Vandecasteele C."/>
            <person name="Vares D."/>
            <person name="Vear F."/>
            <person name="Vautrin S."/>
            <person name="Crespi M."/>
            <person name="Mangin B."/>
            <person name="Burke J.M."/>
            <person name="Salse J."/>
            <person name="Munos S."/>
            <person name="Vincourt P."/>
            <person name="Rieseberg L.H."/>
            <person name="Langlade N.B."/>
        </authorList>
    </citation>
    <scope>NUCLEOTIDE SEQUENCE</scope>
    <source>
        <tissue evidence="8">Leaves</tissue>
    </source>
</reference>
<comment type="subcellular location">
    <subcellularLocation>
        <location evidence="1">Plastid</location>
        <location evidence="1">Chloroplast</location>
    </subcellularLocation>
</comment>
<dbReference type="OrthoDB" id="652091at2759"/>
<dbReference type="Gene3D" id="1.20.910.10">
    <property type="entry name" value="Heme oxygenase-like"/>
    <property type="match status" value="1"/>
</dbReference>
<proteinExistence type="inferred from homology"/>
<dbReference type="GO" id="GO:0009507">
    <property type="term" value="C:chloroplast"/>
    <property type="evidence" value="ECO:0007669"/>
    <property type="project" value="UniProtKB-SubCell"/>
</dbReference>
<comment type="caution">
    <text evidence="8">The sequence shown here is derived from an EMBL/GenBank/DDBJ whole genome shotgun (WGS) entry which is preliminary data.</text>
</comment>
<dbReference type="SUPFAM" id="SSF48613">
    <property type="entry name" value="Heme oxygenase-like"/>
    <property type="match status" value="1"/>
</dbReference>
<dbReference type="GO" id="GO:0015979">
    <property type="term" value="P:photosynthesis"/>
    <property type="evidence" value="ECO:0007669"/>
    <property type="project" value="UniProtKB-KW"/>
</dbReference>
<evidence type="ECO:0000256" key="2">
    <source>
        <dbReference type="ARBA" id="ARBA00006134"/>
    </source>
</evidence>
<protein>
    <submittedName>
        <fullName evidence="8">Heme oxygenase (Biliverdin-producing)</fullName>
        <ecNumber evidence="8">1.14.14.18</ecNumber>
    </submittedName>
</protein>
<keyword evidence="5" id="KW-0934">Plastid</keyword>
<keyword evidence="6" id="KW-0809">Transit peptide</keyword>